<dbReference type="PRINTS" id="PR01692">
    <property type="entry name" value="LIPOCALINIMR"/>
</dbReference>
<feature type="transmembrane region" description="Helical" evidence="2">
    <location>
        <begin position="411"/>
        <end position="432"/>
    </location>
</feature>
<comment type="similarity">
    <text evidence="1">Belongs to the LIMR family.</text>
</comment>
<feature type="transmembrane region" description="Helical" evidence="2">
    <location>
        <begin position="154"/>
        <end position="175"/>
    </location>
</feature>
<dbReference type="EMBL" id="HBUF01281747">
    <property type="protein sequence ID" value="CAG6687471.1"/>
    <property type="molecule type" value="Transcribed_RNA"/>
</dbReference>
<evidence type="ECO:0000256" key="1">
    <source>
        <dbReference type="ARBA" id="ARBA00010487"/>
    </source>
</evidence>
<dbReference type="PANTHER" id="PTHR12625">
    <property type="entry name" value="LIPOCALIN-1 INTERACTING MEMBRANE RECEPTOR LIMR"/>
    <property type="match status" value="1"/>
</dbReference>
<dbReference type="GO" id="GO:0007165">
    <property type="term" value="P:signal transduction"/>
    <property type="evidence" value="ECO:0007669"/>
    <property type="project" value="TreeGrafter"/>
</dbReference>
<feature type="transmembrane region" description="Helical" evidence="2">
    <location>
        <begin position="22"/>
        <end position="39"/>
    </location>
</feature>
<feature type="transmembrane region" description="Helical" evidence="2">
    <location>
        <begin position="60"/>
        <end position="86"/>
    </location>
</feature>
<sequence>MDVDDDADLREQIFNNTVREKVIFILVFLILNILSYILIEKFKRKDREDYLSTDEEEATVYTVSVFLCSVSLSVSLGAALLLPFSIASNEILNLYPNSFYIQWLNQSLVQGLWNNVFLFSNVSMFILLPFSYLFTESEGLYCKKGFRARLTETLLVLGLLFFVILGISFILSSLFSRKDSSLNYLPFLYSCLSFVGVHMLLVCTPFGVIKLFEVVSEVLVKPGFLRDLNEEFWVALLEENCVSRRLTRAKATGKSYLQPPPMILLKNADEIEDESELLHLVNGALQSGLGEKLTQVRRKKNILDSQRHSSPLQRNVVYPAAMILLLALTAVTVVLVVSNSLGLLIGINALPLNTQQFTLGLSSISALGTLGAAVQTIIILYLIVVSTIGLYSLPKLNWLRPKPKQTPLTYIIANCYFLLLLTSALPVLARMVGVTSFDLLGDFGQIEWLGSFRLVFTYNLIFALVTTLSIVRKFTSTVRTELISRLHTGWCMLFDRETYCKPKIPHYSTPQRVHRTSSHDSKDK</sequence>
<feature type="transmembrane region" description="Helical" evidence="2">
    <location>
        <begin position="187"/>
        <end position="212"/>
    </location>
</feature>
<dbReference type="GO" id="GO:0005886">
    <property type="term" value="C:plasma membrane"/>
    <property type="evidence" value="ECO:0007669"/>
    <property type="project" value="TreeGrafter"/>
</dbReference>
<dbReference type="PANTHER" id="PTHR12625:SF0">
    <property type="entry name" value="PROTEIN LILIPOD"/>
    <property type="match status" value="1"/>
</dbReference>
<protein>
    <submittedName>
        <fullName evidence="3">Protein LMBR1L</fullName>
    </submittedName>
</protein>
<evidence type="ECO:0000313" key="3">
    <source>
        <dbReference type="EMBL" id="CAG6687471.1"/>
    </source>
</evidence>
<dbReference type="AlphaFoldDB" id="A0A8D8TF62"/>
<evidence type="ECO:0000256" key="2">
    <source>
        <dbReference type="SAM" id="Phobius"/>
    </source>
</evidence>
<proteinExistence type="inferred from homology"/>
<reference evidence="3" key="1">
    <citation type="submission" date="2021-05" db="EMBL/GenBank/DDBJ databases">
        <authorList>
            <person name="Alioto T."/>
            <person name="Alioto T."/>
            <person name="Gomez Garrido J."/>
        </authorList>
    </citation>
    <scope>NUCLEOTIDE SEQUENCE</scope>
</reference>
<feature type="transmembrane region" description="Helical" evidence="2">
    <location>
        <begin position="452"/>
        <end position="471"/>
    </location>
</feature>
<dbReference type="InterPro" id="IPR008075">
    <property type="entry name" value="LIMR"/>
</dbReference>
<keyword evidence="2" id="KW-1133">Transmembrane helix</keyword>
<feature type="transmembrane region" description="Helical" evidence="2">
    <location>
        <begin position="112"/>
        <end position="134"/>
    </location>
</feature>
<organism evidence="3">
    <name type="scientific">Cacopsylla melanoneura</name>
    <dbReference type="NCBI Taxonomy" id="428564"/>
    <lineage>
        <taxon>Eukaryota</taxon>
        <taxon>Metazoa</taxon>
        <taxon>Ecdysozoa</taxon>
        <taxon>Arthropoda</taxon>
        <taxon>Hexapoda</taxon>
        <taxon>Insecta</taxon>
        <taxon>Pterygota</taxon>
        <taxon>Neoptera</taxon>
        <taxon>Paraneoptera</taxon>
        <taxon>Hemiptera</taxon>
        <taxon>Sternorrhyncha</taxon>
        <taxon>Psylloidea</taxon>
        <taxon>Psyllidae</taxon>
        <taxon>Psyllinae</taxon>
        <taxon>Cacopsylla</taxon>
    </lineage>
</organism>
<dbReference type="InterPro" id="IPR006876">
    <property type="entry name" value="LMBR1-like_membr_prot"/>
</dbReference>
<accession>A0A8D8TF62</accession>
<feature type="transmembrane region" description="Helical" evidence="2">
    <location>
        <begin position="316"/>
        <end position="347"/>
    </location>
</feature>
<keyword evidence="2" id="KW-0472">Membrane</keyword>
<name>A0A8D8TF62_9HEMI</name>
<feature type="transmembrane region" description="Helical" evidence="2">
    <location>
        <begin position="367"/>
        <end position="391"/>
    </location>
</feature>
<dbReference type="GO" id="GO:0004888">
    <property type="term" value="F:transmembrane signaling receptor activity"/>
    <property type="evidence" value="ECO:0007669"/>
    <property type="project" value="TreeGrafter"/>
</dbReference>
<dbReference type="Pfam" id="PF04791">
    <property type="entry name" value="LMBR1"/>
    <property type="match status" value="2"/>
</dbReference>
<keyword evidence="2" id="KW-0812">Transmembrane</keyword>